<reference evidence="1 2" key="1">
    <citation type="submission" date="2024-10" db="EMBL/GenBank/DDBJ databases">
        <title>The Natural Products Discovery Center: Release of the First 8490 Sequenced Strains for Exploring Actinobacteria Biosynthetic Diversity.</title>
        <authorList>
            <person name="Kalkreuter E."/>
            <person name="Kautsar S.A."/>
            <person name="Yang D."/>
            <person name="Bader C.D."/>
            <person name="Teijaro C.N."/>
            <person name="Fluegel L."/>
            <person name="Davis C.M."/>
            <person name="Simpson J.R."/>
            <person name="Lauterbach L."/>
            <person name="Steele A.D."/>
            <person name="Gui C."/>
            <person name="Meng S."/>
            <person name="Li G."/>
            <person name="Viehrig K."/>
            <person name="Ye F."/>
            <person name="Su P."/>
            <person name="Kiefer A.F."/>
            <person name="Nichols A."/>
            <person name="Cepeda A.J."/>
            <person name="Yan W."/>
            <person name="Fan B."/>
            <person name="Jiang Y."/>
            <person name="Adhikari A."/>
            <person name="Zheng C.-J."/>
            <person name="Schuster L."/>
            <person name="Cowan T.M."/>
            <person name="Smanski M.J."/>
            <person name="Chevrette M.G."/>
            <person name="De Carvalho L.P.S."/>
            <person name="Shen B."/>
        </authorList>
    </citation>
    <scope>NUCLEOTIDE SEQUENCE [LARGE SCALE GENOMIC DNA]</scope>
    <source>
        <strain evidence="1 2">NPDC001650</strain>
    </source>
</reference>
<name>A0ABW6TUZ1_9ACTN</name>
<protein>
    <submittedName>
        <fullName evidence="1">Uncharacterized protein</fullName>
    </submittedName>
</protein>
<dbReference type="Proteomes" id="UP001602123">
    <property type="component" value="Unassembled WGS sequence"/>
</dbReference>
<dbReference type="RefSeq" id="WP_388625935.1">
    <property type="nucleotide sequence ID" value="NZ_JBIAUT010000002.1"/>
</dbReference>
<dbReference type="EMBL" id="JBIAUT010000002">
    <property type="protein sequence ID" value="MFF4216405.1"/>
    <property type="molecule type" value="Genomic_DNA"/>
</dbReference>
<sequence length="161" mass="17831">MKMLQLEISRHKWDRLMCGCLSTAEHIPRDFLESLEGPATPRPGAGWADNHAYVQSNLMQPAIATASIVMAALADGAPLRHRRNLMAVLLSLANGEQDDIADKCLNVIRGGTWILYEEVASGRSIDAAAYAFEVLQLMDEESDRLAVFQASFSENLPQYLR</sequence>
<gene>
    <name evidence="1" type="ORF">ACFYZM_08980</name>
</gene>
<accession>A0ABW6TUZ1</accession>
<evidence type="ECO:0000313" key="1">
    <source>
        <dbReference type="EMBL" id="MFF4216405.1"/>
    </source>
</evidence>
<keyword evidence="2" id="KW-1185">Reference proteome</keyword>
<comment type="caution">
    <text evidence="1">The sequence shown here is derived from an EMBL/GenBank/DDBJ whole genome shotgun (WGS) entry which is preliminary data.</text>
</comment>
<evidence type="ECO:0000313" key="2">
    <source>
        <dbReference type="Proteomes" id="UP001602123"/>
    </source>
</evidence>
<proteinExistence type="predicted"/>
<organism evidence="1 2">
    <name type="scientific">Streptomyces nondiastaticus</name>
    <dbReference type="NCBI Taxonomy" id="3154512"/>
    <lineage>
        <taxon>Bacteria</taxon>
        <taxon>Bacillati</taxon>
        <taxon>Actinomycetota</taxon>
        <taxon>Actinomycetes</taxon>
        <taxon>Kitasatosporales</taxon>
        <taxon>Streptomycetaceae</taxon>
        <taxon>Streptomyces</taxon>
    </lineage>
</organism>